<accession>A0A022W2Z9</accession>
<keyword evidence="2" id="KW-0472">Membrane</keyword>
<keyword evidence="2" id="KW-1133">Transmembrane helix</keyword>
<protein>
    <submittedName>
        <fullName evidence="3">Uncharacterized protein</fullName>
    </submittedName>
</protein>
<keyword evidence="2" id="KW-0812">Transmembrane</keyword>
<dbReference type="AlphaFoldDB" id="A0A022W2Z9"/>
<feature type="compositionally biased region" description="Basic residues" evidence="1">
    <location>
        <begin position="96"/>
        <end position="105"/>
    </location>
</feature>
<sequence length="137" mass="15545">MAYIGCTAGYATLLPCSLLLIRLHTRCRGYSAYYIYIIIITIDIAAAILASDNNSVLYVRSSSWRSTAIPALTLGETQKQRKAKAKKRPLGGAEKRYRRRRRRSSRKSLKQPNCLVLFLFFSSLCFFPPSTCCTEYC</sequence>
<reference evidence="3" key="1">
    <citation type="submission" date="2014-02" db="EMBL/GenBank/DDBJ databases">
        <title>The Genome Sequence of Trichophyton rubrum (morphotype fischeri) CBS 288.86.</title>
        <authorList>
            <consortium name="The Broad Institute Genomics Platform"/>
            <person name="Cuomo C.A."/>
            <person name="White T.C."/>
            <person name="Graser Y."/>
            <person name="Martinez-Rossi N."/>
            <person name="Heitman J."/>
            <person name="Young S.K."/>
            <person name="Zeng Q."/>
            <person name="Gargeya S."/>
            <person name="Abouelleil A."/>
            <person name="Alvarado L."/>
            <person name="Chapman S.B."/>
            <person name="Gainer-Dewar J."/>
            <person name="Goldberg J."/>
            <person name="Griggs A."/>
            <person name="Gujja S."/>
            <person name="Hansen M."/>
            <person name="Howarth C."/>
            <person name="Imamovic A."/>
            <person name="Larimer J."/>
            <person name="Martinez D."/>
            <person name="Murphy C."/>
            <person name="Pearson M.D."/>
            <person name="Persinoti G."/>
            <person name="Poon T."/>
            <person name="Priest M."/>
            <person name="Roberts A.D."/>
            <person name="Saif S."/>
            <person name="Shea T.D."/>
            <person name="Sykes S.N."/>
            <person name="Wortman J."/>
            <person name="Nusbaum C."/>
            <person name="Birren B."/>
        </authorList>
    </citation>
    <scope>NUCLEOTIDE SEQUENCE [LARGE SCALE GENOMIC DNA]</scope>
    <source>
        <strain evidence="3">CBS 288.86</strain>
    </source>
</reference>
<feature type="region of interest" description="Disordered" evidence="1">
    <location>
        <begin position="77"/>
        <end position="105"/>
    </location>
</feature>
<dbReference type="EMBL" id="KK207842">
    <property type="protein sequence ID" value="EZF52717.1"/>
    <property type="molecule type" value="Genomic_DNA"/>
</dbReference>
<gene>
    <name evidence="3" type="ORF">H103_04177</name>
</gene>
<dbReference type="Proteomes" id="UP000023758">
    <property type="component" value="Unassembled WGS sequence"/>
</dbReference>
<evidence type="ECO:0000256" key="2">
    <source>
        <dbReference type="SAM" id="Phobius"/>
    </source>
</evidence>
<dbReference type="HOGENOM" id="CLU_1866563_0_0_1"/>
<feature type="compositionally biased region" description="Basic residues" evidence="1">
    <location>
        <begin position="80"/>
        <end position="89"/>
    </location>
</feature>
<name>A0A022W2Z9_TRIRU</name>
<proteinExistence type="predicted"/>
<organism evidence="3">
    <name type="scientific">Trichophyton rubrum CBS 288.86</name>
    <dbReference type="NCBI Taxonomy" id="1215330"/>
    <lineage>
        <taxon>Eukaryota</taxon>
        <taxon>Fungi</taxon>
        <taxon>Dikarya</taxon>
        <taxon>Ascomycota</taxon>
        <taxon>Pezizomycotina</taxon>
        <taxon>Eurotiomycetes</taxon>
        <taxon>Eurotiomycetidae</taxon>
        <taxon>Onygenales</taxon>
        <taxon>Arthrodermataceae</taxon>
        <taxon>Trichophyton</taxon>
    </lineage>
</organism>
<feature type="transmembrane region" description="Helical" evidence="2">
    <location>
        <begin position="33"/>
        <end position="51"/>
    </location>
</feature>
<evidence type="ECO:0000256" key="1">
    <source>
        <dbReference type="SAM" id="MobiDB-lite"/>
    </source>
</evidence>
<evidence type="ECO:0000313" key="3">
    <source>
        <dbReference type="EMBL" id="EZF52717.1"/>
    </source>
</evidence>